<protein>
    <submittedName>
        <fullName evidence="2">Uncharacterized protein</fullName>
    </submittedName>
</protein>
<feature type="region of interest" description="Disordered" evidence="1">
    <location>
        <begin position="1"/>
        <end position="68"/>
    </location>
</feature>
<keyword evidence="3" id="KW-1185">Reference proteome</keyword>
<evidence type="ECO:0000313" key="3">
    <source>
        <dbReference type="Proteomes" id="UP000009183"/>
    </source>
</evidence>
<proteinExistence type="predicted"/>
<dbReference type="Proteomes" id="UP000009183">
    <property type="component" value="Unassembled WGS sequence, unordered"/>
</dbReference>
<sequence length="68" mass="7707">MFPCSADKNAVEQINEKAEQRDEEITAETEKDAAMETDPPIEREIEEINTENAEKEIASEGPEQIRKS</sequence>
<feature type="compositionally biased region" description="Basic and acidic residues" evidence="1">
    <location>
        <begin position="14"/>
        <end position="34"/>
    </location>
</feature>
<dbReference type="EMBL" id="FN596530">
    <property type="protein sequence ID" value="CCB61027.1"/>
    <property type="molecule type" value="Genomic_DNA"/>
</dbReference>
<dbReference type="HOGENOM" id="CLU_2799235_0_0_1"/>
<reference evidence="3" key="1">
    <citation type="journal article" date="2007" name="Nature">
        <title>The grapevine genome sequence suggests ancestral hexaploidization in major angiosperm phyla.</title>
        <authorList>
            <consortium name="The French-Italian Public Consortium for Grapevine Genome Characterization."/>
            <person name="Jaillon O."/>
            <person name="Aury J.-M."/>
            <person name="Noel B."/>
            <person name="Policriti A."/>
            <person name="Clepet C."/>
            <person name="Casagrande A."/>
            <person name="Choisne N."/>
            <person name="Aubourg S."/>
            <person name="Vitulo N."/>
            <person name="Jubin C."/>
            <person name="Vezzi A."/>
            <person name="Legeai F."/>
            <person name="Hugueney P."/>
            <person name="Dasilva C."/>
            <person name="Horner D."/>
            <person name="Mica E."/>
            <person name="Jublot D."/>
            <person name="Poulain J."/>
            <person name="Bruyere C."/>
            <person name="Billault A."/>
            <person name="Segurens B."/>
            <person name="Gouyvenoux M."/>
            <person name="Ugarte E."/>
            <person name="Cattonaro F."/>
            <person name="Anthouard V."/>
            <person name="Vico V."/>
            <person name="Del Fabbro C."/>
            <person name="Alaux M."/>
            <person name="Di Gaspero G."/>
            <person name="Dumas V."/>
            <person name="Felice N."/>
            <person name="Paillard S."/>
            <person name="Juman I."/>
            <person name="Moroldo M."/>
            <person name="Scalabrin S."/>
            <person name="Canaguier A."/>
            <person name="Le Clainche I."/>
            <person name="Malacrida G."/>
            <person name="Durand E."/>
            <person name="Pesole G."/>
            <person name="Laucou V."/>
            <person name="Chatelet P."/>
            <person name="Merdinoglu D."/>
            <person name="Delledonne M."/>
            <person name="Pezzotti M."/>
            <person name="Lecharny A."/>
            <person name="Scarpelli C."/>
            <person name="Artiguenave F."/>
            <person name="Pe M.E."/>
            <person name="Valle G."/>
            <person name="Morgante M."/>
            <person name="Caboche M."/>
            <person name="Adam-Blondon A.-F."/>
            <person name="Weissenbach J."/>
            <person name="Quetier F."/>
            <person name="Wincker P."/>
        </authorList>
    </citation>
    <scope>NUCLEOTIDE SEQUENCE [LARGE SCALE GENOMIC DNA]</scope>
    <source>
        <strain evidence="3">cv. Pinot noir / PN40024</strain>
    </source>
</reference>
<dbReference type="AlphaFoldDB" id="F6I260"/>
<evidence type="ECO:0000313" key="2">
    <source>
        <dbReference type="EMBL" id="CCB61027.1"/>
    </source>
</evidence>
<dbReference type="PaxDb" id="29760-VIT_00s0193g00020.t01"/>
<gene>
    <name evidence="2" type="ORF">VIT_00s0193g00020</name>
</gene>
<feature type="compositionally biased region" description="Basic and acidic residues" evidence="1">
    <location>
        <begin position="52"/>
        <end position="68"/>
    </location>
</feature>
<dbReference type="InParanoid" id="F6I260"/>
<organism evidence="2 3">
    <name type="scientific">Vitis vinifera</name>
    <name type="common">Grape</name>
    <dbReference type="NCBI Taxonomy" id="29760"/>
    <lineage>
        <taxon>Eukaryota</taxon>
        <taxon>Viridiplantae</taxon>
        <taxon>Streptophyta</taxon>
        <taxon>Embryophyta</taxon>
        <taxon>Tracheophyta</taxon>
        <taxon>Spermatophyta</taxon>
        <taxon>Magnoliopsida</taxon>
        <taxon>eudicotyledons</taxon>
        <taxon>Gunneridae</taxon>
        <taxon>Pentapetalae</taxon>
        <taxon>rosids</taxon>
        <taxon>Vitales</taxon>
        <taxon>Vitaceae</taxon>
        <taxon>Viteae</taxon>
        <taxon>Vitis</taxon>
    </lineage>
</organism>
<accession>F6I260</accession>
<evidence type="ECO:0000256" key="1">
    <source>
        <dbReference type="SAM" id="MobiDB-lite"/>
    </source>
</evidence>
<name>F6I260_VITVI</name>